<dbReference type="InterPro" id="IPR024973">
    <property type="entry name" value="ESPR"/>
</dbReference>
<dbReference type="InterPro" id="IPR011050">
    <property type="entry name" value="Pectin_lyase_fold/virulence"/>
</dbReference>
<evidence type="ECO:0000256" key="1">
    <source>
        <dbReference type="ARBA" id="ARBA00004613"/>
    </source>
</evidence>
<accession>A0ABS2KB65</accession>
<dbReference type="InterPro" id="IPR050909">
    <property type="entry name" value="Bact_Autotransporter_VF"/>
</dbReference>
<dbReference type="PANTHER" id="PTHR12338">
    <property type="entry name" value="AUTOTRANSPORTER"/>
    <property type="match status" value="1"/>
</dbReference>
<keyword evidence="4" id="KW-0472">Membrane</keyword>
<gene>
    <name evidence="6" type="ORF">ISS99_02710</name>
</gene>
<dbReference type="Pfam" id="PF13018">
    <property type="entry name" value="ESPR"/>
    <property type="match status" value="1"/>
</dbReference>
<dbReference type="PANTHER" id="PTHR12338:SF8">
    <property type="entry name" value="HEME_HEMOPEXIN-BINDING PROTEIN"/>
    <property type="match status" value="1"/>
</dbReference>
<feature type="domain" description="Filamentous haemagglutinin FhaB/tRNA nuclease CdiA-like TPS" evidence="5">
    <location>
        <begin position="59"/>
        <end position="171"/>
    </location>
</feature>
<protein>
    <submittedName>
        <fullName evidence="6">Filamentous hemagglutinin N-terminal domain-containing protein</fullName>
    </submittedName>
</protein>
<dbReference type="InterPro" id="IPR012334">
    <property type="entry name" value="Pectin_lyas_fold"/>
</dbReference>
<dbReference type="Gene3D" id="2.160.20.10">
    <property type="entry name" value="Single-stranded right-handed beta-helix, Pectin lyase-like"/>
    <property type="match status" value="1"/>
</dbReference>
<evidence type="ECO:0000313" key="7">
    <source>
        <dbReference type="Proteomes" id="UP001430193"/>
    </source>
</evidence>
<evidence type="ECO:0000256" key="2">
    <source>
        <dbReference type="ARBA" id="ARBA00022525"/>
    </source>
</evidence>
<comment type="subcellular location">
    <subcellularLocation>
        <location evidence="1">Secreted</location>
    </subcellularLocation>
</comment>
<dbReference type="InterPro" id="IPR008638">
    <property type="entry name" value="FhaB/CdiA-like_TPS"/>
</dbReference>
<dbReference type="Proteomes" id="UP001430193">
    <property type="component" value="Unassembled WGS sequence"/>
</dbReference>
<sequence>MNHIYRLCWNRASGQWVVASELANARSLGANAGKRPIRHRMLVLSVLAASLCAAGAAYAGNGPVGGQIVGGSGQIRQVGNTTTIVQTSPTLSLNWQSFNIAPNQTVDFLQPGSSAIAINRVFSSTPSEIYGHLDANGQVWLIDPNGVLFGQGAQVNVGGLVASTLDLQDDSSLSGNRVFEGSGKGSVINEGSIVTAQAGYAALIGNQVSNRGVISAQLGTVALAGGSAVTLSFAHNQLLHVQVDQSTLNNLAENRQLIVADGGRVIMTAGAKDALLASAVNNTGRVQAQTVQNHNGVITLLGGMTDGTVNVGGTLDASAPNGGSGGSIETSAAQFNLANDAHITAAAEQGKAGTWLVDPTDLTINAAAATTISSTLNGGTNVTEQTTATGVTGVGVQTGGLGDINVNAAISWTNAAASLSLLAYHGVNVNASVSGAGGVTMYAQGANLTIASGVSIVGATGVTLATGANFVNNAGASAVSTGTSSPWLIYSTNPTLDTAGGLKPQFIQYNAAYGTALTANDVGNGFLYSLAPVLKVTGLTGTISKVYDGTTSATIAGANLTTTGLVNGNKIVSAPGTYGNANAGTGISVTGPNSIANFSMTDSTGSIPVYGYSFSGSAVSANVGTITPAPITVSIVGNPTEVYDDTVQTTVTSANYQVSGFVAGQGATISSQTANSYASPDVSNHDLITATLTSTDFIAAAGTNLGNYSLPATATGYGTITPAPVSIRNVLATNKVYNGNTVDTLNAGSASLYGILAGDASSVTLNASGASGTFSQSNVGNGLTVTASGFALSGSKAFDYALIQPTGLMANISPATLTITGVSANSKVYDATNAATLNLGGATLSGLVAGDNVTLSGAGASATFSQSNVGNNLAVTASGFSISGSAIGNYILSQPSGLAANITPKALSVTLGGDPTKIYDGTNAATLPGSNFTVTGFVAGQSATVGQNSTSTYATPNAGSNITVTATLESSDFVAASGTSMSNYSFPSSVSTLGTINPIVLTGAIVNNPTKVYDGNTNASLNTSNFALGGLLPGQSISVNQTSGTYGSPNAGVEPVSTTLTASNYSAGAGTLLTNYVLPALMSGYGTITPAPISLSFNAAITGNPTKVYDGNNVATVAANGFTLSGFQGSDSATVNQTIVGQYATVNVGSQPVTANMVQADFTPDPGTNLSNYQFPITAYGTGTITPAPLTATIIGNPTKVYNGTTSVSLSGNNFQISGFVNGEGTSFTPNATSSYNSPNAGTEGITANLVASDFTPNPGTLLSNYTLPTTATGTGTITPAPLYVTNVYANNKTYNANTAATLNVASAGLAGLVSSDAGKVDLASATTGTFSQSNVGNGLAVTPGAFSISGSEAANYTLVQPTGLAANITPAPLTITGLIANNKVYDNTTADTLNTSNAALGGVFAGDTVTLSSGGATAQFGQTNVGNNLAVSVSGFSIGGGSASNYTLTQPGLTANITPAPLTVTVTGDPTKTYNGNSAATLVASDYTITGFVAGQGATLPQTASASYASANAGTNVTVNATLALSDYLANAGTNLSNYILPTTGTGTGTINPVVLNLTGQRVYDAATDAAYTLFGKSGVLTGINGDTLQLGGTGQLSTKNVGVHQPFAAGGLSGFTLNGIGSALASNYTLVGGTDWVTITPATLTVSGTTVTTKVYDGTTTASLQGSTLTGVLGSDSVVLGNATTGKFNNKNAGNNKPVSTSMTISGTDASNYIIVQPTALTGTITPLAITVTASGFNKYYDATTNANVALTSAGILAGDSVTFTQSSAAFSQSNVGNNLPIAVSGITASGKDAGNYTFNTTASTSADIFQRIINLSGTRVYDQNNDATATTLTGGTGVINTGIANQTLTLTGAGTVSSVNVGTYTGSNFTLGGLALGNGTGTASNYTLVGGTDTLIVTPYLLTVSGATAQDKVYDGTTTATITGATLSSPLPGDIVSLTNATTGTFAGKNVGTDIAVSTNMGLAGTSSGNYALVGQPSGLEANITPKTILVDATGVNKVYDTTDTATVILGSSGVVAGDAVTFSDSSALFNSPNAAAGIPISVTGITATGADAGNYSFATTANTAANITPVVINLSGSRVYDAGTDADVSLFGNNGVVDGIGGQTLQLANTNTNALVSKNVGSEAFAPGAINNYSLGGLNGALSSNYTLIGGTDTVTISKATLTVTGTVAANKVYDGNTDASLSGSQLVGVLGTDNITLGNDSAGTFDTKNVGNGKSVATAMTIGGSDAGNYNLVQPADVTADITPKPITVVATGSAKTYDGTTAATVGLSSNGVVAGDTINFSDSSANFNSPNAGANVGIAVDGIAASGADAGNYSFNTTANTSAAINPAIINLIGTRAYDGNNDANASSFGTNGMVTGVDGQTLLLTGTGTSLTFNVGTSPLASLGSLALNDNGSALASNYTLVGGVDTLVVTPYVINLEGTRPFDTTTSANFNLFGNHGVVQGVAGETLSLSGAGVASSANVGTYTNAPNFNLGTLNMIGNGTALASNYTLVGGTDTLHITPYLINLSGVRDFDGTTDAQAALFGSNGVLTGLGGETLTLSGSGTVSSKNVGTYTGADFSTDGLTLAGNGSALASNYTLTGGTDTLQINPRPITVTAIGGNKTYDGTTSASVNLSGQGLVGGDVLSFTDTSADFSQSNVGTGVAITVNGITAVGANASNYTFNTSTTTSGNISPAVLSLTSTRVYDATTNADASLFGNNGVLTGVDGQTLTLSGTGTLSTKNVGERQPFALNGLNGFTLTGDNGASAANYTFVGGDNWVNITPVTLYITGATATDRVYNGTTQDAVTGAQLSGLLGGDTVTLGNATAGTFASKDVGTNKTVTTDMTLDGTDAGNYILVQPTGLTANVTPLAIAVTATGTNKVYDGNTLDTVGLGSSGVIAGDQVDFASTSANFSDKNAGNGKAVTVDGISASGADAGNYVLLNTTTTTTANITPLAITISATGTNKVFDGNDIDTISLYANGVLAGDQVSFADLSALFGDPSAANGKTVTVSGITGSGADISNYTFNTSTTTIANITPLPITITAQGTNRIYNGTDNDTVSLSSNGTVPGFPVGITDTSALFGSPYVGDGKLVTVSGISLSGPNAGDYVVTDSITTTDADIIDVGYLNTGIQGSWLAQIDGALYPQVIATPYGTADMSAVGVFNGNQKKRHRPIERNVIRTDFHSGLPVSVQNGGVRLPTDASP</sequence>
<dbReference type="Pfam" id="PF18657">
    <property type="entry name" value="YDG"/>
    <property type="match status" value="24"/>
</dbReference>
<dbReference type="SUPFAM" id="SSF51126">
    <property type="entry name" value="Pectin lyase-like"/>
    <property type="match status" value="1"/>
</dbReference>
<keyword evidence="7" id="KW-1185">Reference proteome</keyword>
<dbReference type="SMART" id="SM00912">
    <property type="entry name" value="Haemagg_act"/>
    <property type="match status" value="1"/>
</dbReference>
<reference evidence="6" key="1">
    <citation type="submission" date="2020-10" db="EMBL/GenBank/DDBJ databases">
        <title>Phylogeny of dyella-like bacteria.</title>
        <authorList>
            <person name="Fu J."/>
        </authorList>
    </citation>
    <scope>NUCLEOTIDE SEQUENCE</scope>
    <source>
        <strain evidence="6">DHON07</strain>
    </source>
</reference>
<keyword evidence="4" id="KW-1133">Transmembrane helix</keyword>
<name>A0ABS2KB65_9GAMM</name>
<feature type="transmembrane region" description="Helical" evidence="4">
    <location>
        <begin position="41"/>
        <end position="59"/>
    </location>
</feature>
<dbReference type="EMBL" id="JADIKF010000033">
    <property type="protein sequence ID" value="MBM7128421.1"/>
    <property type="molecule type" value="Genomic_DNA"/>
</dbReference>
<organism evidence="6 7">
    <name type="scientific">Dyella mobilis</name>
    <dbReference type="NCBI Taxonomy" id="1849582"/>
    <lineage>
        <taxon>Bacteria</taxon>
        <taxon>Pseudomonadati</taxon>
        <taxon>Pseudomonadota</taxon>
        <taxon>Gammaproteobacteria</taxon>
        <taxon>Lysobacterales</taxon>
        <taxon>Rhodanobacteraceae</taxon>
        <taxon>Dyella</taxon>
    </lineage>
</organism>
<proteinExistence type="predicted"/>
<dbReference type="NCBIfam" id="TIGR01901">
    <property type="entry name" value="adhes_NPXG"/>
    <property type="match status" value="1"/>
</dbReference>
<evidence type="ECO:0000256" key="4">
    <source>
        <dbReference type="SAM" id="Phobius"/>
    </source>
</evidence>
<evidence type="ECO:0000259" key="5">
    <source>
        <dbReference type="SMART" id="SM00912"/>
    </source>
</evidence>
<keyword evidence="4" id="KW-0812">Transmembrane</keyword>
<keyword evidence="3" id="KW-0732">Signal</keyword>
<evidence type="ECO:0000256" key="3">
    <source>
        <dbReference type="ARBA" id="ARBA00022729"/>
    </source>
</evidence>
<dbReference type="InterPro" id="IPR041248">
    <property type="entry name" value="YDG"/>
</dbReference>
<comment type="caution">
    <text evidence="6">The sequence shown here is derived from an EMBL/GenBank/DDBJ whole genome shotgun (WGS) entry which is preliminary data.</text>
</comment>
<keyword evidence="2" id="KW-0964">Secreted</keyword>
<evidence type="ECO:0000313" key="6">
    <source>
        <dbReference type="EMBL" id="MBM7128421.1"/>
    </source>
</evidence>